<feature type="region of interest" description="Disordered" evidence="10">
    <location>
        <begin position="153"/>
        <end position="172"/>
    </location>
</feature>
<name>A0A401P6A5_SCYTO</name>
<dbReference type="GO" id="GO:0051282">
    <property type="term" value="P:regulation of sequestering of calcium ion"/>
    <property type="evidence" value="ECO:0007669"/>
    <property type="project" value="UniProtKB-ARBA"/>
</dbReference>
<dbReference type="AlphaFoldDB" id="A0A401P6A5"/>
<comment type="subcellular location">
    <subcellularLocation>
        <location evidence="1">Sarcoplasmic reticulum membrane</location>
        <topology evidence="1">Single-pass type II membrane protein</topology>
    </subcellularLocation>
</comment>
<evidence type="ECO:0000256" key="7">
    <source>
        <dbReference type="ARBA" id="ARBA00023157"/>
    </source>
</evidence>
<evidence type="ECO:0000256" key="4">
    <source>
        <dbReference type="ARBA" id="ARBA00022692"/>
    </source>
</evidence>
<evidence type="ECO:0000256" key="2">
    <source>
        <dbReference type="ARBA" id="ARBA00016711"/>
    </source>
</evidence>
<evidence type="ECO:0000313" key="13">
    <source>
        <dbReference type="EMBL" id="GCB68664.1"/>
    </source>
</evidence>
<evidence type="ECO:0000256" key="6">
    <source>
        <dbReference type="ARBA" id="ARBA00023136"/>
    </source>
</evidence>
<evidence type="ECO:0000256" key="9">
    <source>
        <dbReference type="ARBA" id="ARBA00046074"/>
    </source>
</evidence>
<accession>A0A401P6A5</accession>
<evidence type="ECO:0000256" key="8">
    <source>
        <dbReference type="ARBA" id="ARBA00023180"/>
    </source>
</evidence>
<dbReference type="GO" id="GO:0005102">
    <property type="term" value="F:signaling receptor binding"/>
    <property type="evidence" value="ECO:0007669"/>
    <property type="project" value="InterPro"/>
</dbReference>
<keyword evidence="14" id="KW-1185">Reference proteome</keyword>
<dbReference type="OrthoDB" id="9908116at2759"/>
<keyword evidence="4 11" id="KW-0812">Transmembrane</keyword>
<keyword evidence="8" id="KW-0325">Glycoprotein</keyword>
<feature type="transmembrane region" description="Helical" evidence="11">
    <location>
        <begin position="47"/>
        <end position="67"/>
    </location>
</feature>
<keyword evidence="5 11" id="KW-1133">Transmembrane helix</keyword>
<feature type="domain" description="Aspartyl beta-hydroxylase/Triadin" evidence="12">
    <location>
        <begin position="45"/>
        <end position="105"/>
    </location>
</feature>
<dbReference type="EMBL" id="BFAA01000191">
    <property type="protein sequence ID" value="GCB68664.1"/>
    <property type="molecule type" value="Genomic_DNA"/>
</dbReference>
<dbReference type="GO" id="GO:0033017">
    <property type="term" value="C:sarcoplasmic reticulum membrane"/>
    <property type="evidence" value="ECO:0007669"/>
    <property type="project" value="UniProtKB-SubCell"/>
</dbReference>
<dbReference type="PANTHER" id="PTHR14106">
    <property type="entry name" value="TRIADIN"/>
    <property type="match status" value="1"/>
</dbReference>
<keyword evidence="6 11" id="KW-0472">Membrane</keyword>
<evidence type="ECO:0000256" key="5">
    <source>
        <dbReference type="ARBA" id="ARBA00022989"/>
    </source>
</evidence>
<evidence type="ECO:0000256" key="11">
    <source>
        <dbReference type="SAM" id="Phobius"/>
    </source>
</evidence>
<gene>
    <name evidence="13" type="ORF">scyTo_0000923</name>
</gene>
<feature type="compositionally biased region" description="Acidic residues" evidence="10">
    <location>
        <begin position="153"/>
        <end position="163"/>
    </location>
</feature>
<dbReference type="InterPro" id="IPR010798">
    <property type="entry name" value="Triadin"/>
</dbReference>
<feature type="region of interest" description="Disordered" evidence="10">
    <location>
        <begin position="1"/>
        <end position="23"/>
    </location>
</feature>
<dbReference type="Pfam" id="PF05279">
    <property type="entry name" value="Asp-B-Hydro_N"/>
    <property type="match status" value="1"/>
</dbReference>
<dbReference type="InterPro" id="IPR007943">
    <property type="entry name" value="Asp-B-hydro/Triadin_dom"/>
</dbReference>
<keyword evidence="3" id="KW-0597">Phosphoprotein</keyword>
<sequence>MTEITTEGYPATTTTFDNKNGVGPTPLAKVPKKSVSDDLATTFSSPAAWFLVVALIVTWSAVAIVMFDLMDYKNLVADIDPAYSLYCDEPCLPPGKHQVDDSKVLKEAKSPGGGFKAISSDPMKVIDEAVEDTSDWIYGSISVLYDILTTTEYPDDDMDEDEIEPHSKKKGG</sequence>
<evidence type="ECO:0000313" key="14">
    <source>
        <dbReference type="Proteomes" id="UP000288216"/>
    </source>
</evidence>
<organism evidence="13 14">
    <name type="scientific">Scyliorhinus torazame</name>
    <name type="common">Cloudy catshark</name>
    <name type="synonym">Catulus torazame</name>
    <dbReference type="NCBI Taxonomy" id="75743"/>
    <lineage>
        <taxon>Eukaryota</taxon>
        <taxon>Metazoa</taxon>
        <taxon>Chordata</taxon>
        <taxon>Craniata</taxon>
        <taxon>Vertebrata</taxon>
        <taxon>Chondrichthyes</taxon>
        <taxon>Elasmobranchii</taxon>
        <taxon>Galeomorphii</taxon>
        <taxon>Galeoidea</taxon>
        <taxon>Carcharhiniformes</taxon>
        <taxon>Scyliorhinidae</taxon>
        <taxon>Scyliorhinus</taxon>
    </lineage>
</organism>
<dbReference type="PANTHER" id="PTHR14106:SF0">
    <property type="entry name" value="TRIADIN"/>
    <property type="match status" value="1"/>
</dbReference>
<proteinExistence type="predicted"/>
<dbReference type="Proteomes" id="UP000288216">
    <property type="component" value="Unassembled WGS sequence"/>
</dbReference>
<evidence type="ECO:0000256" key="10">
    <source>
        <dbReference type="SAM" id="MobiDB-lite"/>
    </source>
</evidence>
<dbReference type="STRING" id="75743.A0A401P6A5"/>
<reference evidence="13 14" key="1">
    <citation type="journal article" date="2018" name="Nat. Ecol. Evol.">
        <title>Shark genomes provide insights into elasmobranch evolution and the origin of vertebrates.</title>
        <authorList>
            <person name="Hara Y"/>
            <person name="Yamaguchi K"/>
            <person name="Onimaru K"/>
            <person name="Kadota M"/>
            <person name="Koyanagi M"/>
            <person name="Keeley SD"/>
            <person name="Tatsumi K"/>
            <person name="Tanaka K"/>
            <person name="Motone F"/>
            <person name="Kageyama Y"/>
            <person name="Nozu R"/>
            <person name="Adachi N"/>
            <person name="Nishimura O"/>
            <person name="Nakagawa R"/>
            <person name="Tanegashima C"/>
            <person name="Kiyatake I"/>
            <person name="Matsumoto R"/>
            <person name="Murakumo K"/>
            <person name="Nishida K"/>
            <person name="Terakita A"/>
            <person name="Kuratani S"/>
            <person name="Sato K"/>
            <person name="Hyodo S Kuraku.S."/>
        </authorList>
    </citation>
    <scope>NUCLEOTIDE SEQUENCE [LARGE SCALE GENOMIC DNA]</scope>
</reference>
<comment type="caution">
    <text evidence="13">The sequence shown here is derived from an EMBL/GenBank/DDBJ whole genome shotgun (WGS) entry which is preliminary data.</text>
</comment>
<evidence type="ECO:0000256" key="3">
    <source>
        <dbReference type="ARBA" id="ARBA00022553"/>
    </source>
</evidence>
<keyword evidence="7" id="KW-1015">Disulfide bond</keyword>
<evidence type="ECO:0000259" key="12">
    <source>
        <dbReference type="Pfam" id="PF05279"/>
    </source>
</evidence>
<comment type="function">
    <text evidence="9">Contributes to the regulation of lumenal Ca2+ release via the sarcoplasmic reticulum calcium release channels RYR1 and RYR2, a key step in triggering skeletal and heart muscle contraction. Required for normal organization of the triad junction, where T-tubules and the sarcoplasmic reticulum terminal cisternae are in close contact. Required for normal skeletal muscle strength. Plays a role in excitation-contraction coupling in the heart and in regulating the rate of heart beats.</text>
</comment>
<evidence type="ECO:0000256" key="1">
    <source>
        <dbReference type="ARBA" id="ARBA00004157"/>
    </source>
</evidence>
<protein>
    <recommendedName>
        <fullName evidence="2">Triadin</fullName>
    </recommendedName>
</protein>